<evidence type="ECO:0000313" key="3">
    <source>
        <dbReference type="Proteomes" id="UP000663937"/>
    </source>
</evidence>
<dbReference type="Gene3D" id="1.10.10.10">
    <property type="entry name" value="Winged helix-like DNA-binding domain superfamily/Winged helix DNA-binding domain"/>
    <property type="match status" value="1"/>
</dbReference>
<dbReference type="Proteomes" id="UP000663937">
    <property type="component" value="Chromosome"/>
</dbReference>
<evidence type="ECO:0000259" key="1">
    <source>
        <dbReference type="SMART" id="SM00347"/>
    </source>
</evidence>
<protein>
    <submittedName>
        <fullName evidence="2">Winged helix-turn-helix transcriptional regulator</fullName>
    </submittedName>
</protein>
<dbReference type="RefSeq" id="WP_227423375.1">
    <property type="nucleotide sequence ID" value="NZ_CP071868.1"/>
</dbReference>
<dbReference type="SUPFAM" id="SSF46785">
    <property type="entry name" value="Winged helix' DNA-binding domain"/>
    <property type="match status" value="1"/>
</dbReference>
<dbReference type="InterPro" id="IPR000835">
    <property type="entry name" value="HTH_MarR-typ"/>
</dbReference>
<accession>A0A8A4ZCL3</accession>
<feature type="domain" description="HTH marR-type" evidence="1">
    <location>
        <begin position="43"/>
        <end position="147"/>
    </location>
</feature>
<dbReference type="KEGG" id="psic:J4E96_17735"/>
<proteinExistence type="predicted"/>
<name>A0A8A4ZCL3_9MICO</name>
<dbReference type="SMART" id="SM00347">
    <property type="entry name" value="HTH_MARR"/>
    <property type="match status" value="1"/>
</dbReference>
<reference evidence="2" key="1">
    <citation type="submission" date="2021-03" db="EMBL/GenBank/DDBJ databases">
        <title>Pengzhenrongella sicca gen. nov., sp. nov., a new member of suborder Micrococcineae isolated from High-Arctic tundra soil.</title>
        <authorList>
            <person name="Peng F."/>
        </authorList>
    </citation>
    <scope>NUCLEOTIDE SEQUENCE</scope>
    <source>
        <strain evidence="2">LRZ-2</strain>
    </source>
</reference>
<organism evidence="2 3">
    <name type="scientific">Pengzhenrongella sicca</name>
    <dbReference type="NCBI Taxonomy" id="2819238"/>
    <lineage>
        <taxon>Bacteria</taxon>
        <taxon>Bacillati</taxon>
        <taxon>Actinomycetota</taxon>
        <taxon>Actinomycetes</taxon>
        <taxon>Micrococcales</taxon>
        <taxon>Pengzhenrongella</taxon>
    </lineage>
</organism>
<dbReference type="InterPro" id="IPR036390">
    <property type="entry name" value="WH_DNA-bd_sf"/>
</dbReference>
<sequence length="177" mass="18794">MSPDTRGESAPVDDAPWLTADQQRDWRALLGLLAILPPALDAQLKRDAGVNGFEYQVLAVLSEAPDRTVGLSDLAALSQGSLSRLSHAITRLERSGLVGRRSCVNQGGRRAEAWLTDTGLARLEDIAPGHAREVRRLVIDVLSPEQLTAVSDAARAITTAYAAECDGGQGLLGQSCP</sequence>
<dbReference type="AlphaFoldDB" id="A0A8A4ZCL3"/>
<dbReference type="InterPro" id="IPR036388">
    <property type="entry name" value="WH-like_DNA-bd_sf"/>
</dbReference>
<dbReference type="GO" id="GO:0003700">
    <property type="term" value="F:DNA-binding transcription factor activity"/>
    <property type="evidence" value="ECO:0007669"/>
    <property type="project" value="InterPro"/>
</dbReference>
<keyword evidence="3" id="KW-1185">Reference proteome</keyword>
<gene>
    <name evidence="2" type="ORF">J4E96_17735</name>
</gene>
<evidence type="ECO:0000313" key="2">
    <source>
        <dbReference type="EMBL" id="QTE29115.1"/>
    </source>
</evidence>
<dbReference type="EMBL" id="CP071868">
    <property type="protein sequence ID" value="QTE29115.1"/>
    <property type="molecule type" value="Genomic_DNA"/>
</dbReference>